<reference evidence="1 2" key="1">
    <citation type="submission" date="2023-07" db="EMBL/GenBank/DDBJ databases">
        <title>Genomic Encyclopedia of Type Strains, Phase IV (KMG-IV): sequencing the most valuable type-strain genomes for metagenomic binning, comparative biology and taxonomic classification.</title>
        <authorList>
            <person name="Goeker M."/>
        </authorList>
    </citation>
    <scope>NUCLEOTIDE SEQUENCE [LARGE SCALE GENOMIC DNA]</scope>
    <source>
        <strain evidence="1 2">T98</strain>
    </source>
</reference>
<dbReference type="EMBL" id="JAUSUY010000009">
    <property type="protein sequence ID" value="MDT3427056.1"/>
    <property type="molecule type" value="Genomic_DNA"/>
</dbReference>
<accession>A0ABU3H8H4</accession>
<dbReference type="InterPro" id="IPR011256">
    <property type="entry name" value="Reg_factor_effector_dom_sf"/>
</dbReference>
<gene>
    <name evidence="1" type="ORF">J2Z22_002590</name>
</gene>
<organism evidence="1 2">
    <name type="scientific">Paenibacillus forsythiae</name>
    <dbReference type="NCBI Taxonomy" id="365616"/>
    <lineage>
        <taxon>Bacteria</taxon>
        <taxon>Bacillati</taxon>
        <taxon>Bacillota</taxon>
        <taxon>Bacilli</taxon>
        <taxon>Bacillales</taxon>
        <taxon>Paenibacillaceae</taxon>
        <taxon>Paenibacillus</taxon>
    </lineage>
</organism>
<evidence type="ECO:0000313" key="1">
    <source>
        <dbReference type="EMBL" id="MDT3427056.1"/>
    </source>
</evidence>
<comment type="caution">
    <text evidence="1">The sequence shown here is derived from an EMBL/GenBank/DDBJ whole genome shotgun (WGS) entry which is preliminary data.</text>
</comment>
<proteinExistence type="predicted"/>
<keyword evidence="2" id="KW-1185">Reference proteome</keyword>
<dbReference type="Proteomes" id="UP001248709">
    <property type="component" value="Unassembled WGS sequence"/>
</dbReference>
<name>A0ABU3H8H4_9BACL</name>
<dbReference type="Gene3D" id="3.20.80.10">
    <property type="entry name" value="Regulatory factor, effector binding domain"/>
    <property type="match status" value="1"/>
</dbReference>
<evidence type="ECO:0000313" key="2">
    <source>
        <dbReference type="Proteomes" id="UP001248709"/>
    </source>
</evidence>
<dbReference type="RefSeq" id="WP_156940406.1">
    <property type="nucleotide sequence ID" value="NZ_JAUSUY010000009.1"/>
</dbReference>
<sequence length="45" mass="5262">MKEWLPESGWQADPSRPNYEWYQNSCVPAELSLTFLCTPVVKMDN</sequence>
<protein>
    <submittedName>
        <fullName evidence="1">Uncharacterized protein</fullName>
    </submittedName>
</protein>